<keyword evidence="1" id="KW-0732">Signal</keyword>
<name>A0A0R2JCD0_9LACO</name>
<dbReference type="PATRIC" id="fig|1616.3.peg.730"/>
<protein>
    <recommendedName>
        <fullName evidence="4">WxL domain-containing protein</fullName>
    </recommendedName>
</protein>
<accession>A0A0R2JCD0</accession>
<evidence type="ECO:0000256" key="1">
    <source>
        <dbReference type="SAM" id="SignalP"/>
    </source>
</evidence>
<dbReference type="AlphaFoldDB" id="A0A0R2JCD0"/>
<comment type="caution">
    <text evidence="2">The sequence shown here is derived from an EMBL/GenBank/DDBJ whole genome shotgun (WGS) entry which is preliminary data.</text>
</comment>
<evidence type="ECO:0000313" key="3">
    <source>
        <dbReference type="Proteomes" id="UP000051655"/>
    </source>
</evidence>
<organism evidence="2 3">
    <name type="scientific">Weissella kandleri</name>
    <dbReference type="NCBI Taxonomy" id="1616"/>
    <lineage>
        <taxon>Bacteria</taxon>
        <taxon>Bacillati</taxon>
        <taxon>Bacillota</taxon>
        <taxon>Bacilli</taxon>
        <taxon>Lactobacillales</taxon>
        <taxon>Lactobacillaceae</taxon>
        <taxon>Weissella</taxon>
    </lineage>
</organism>
<reference evidence="2 3" key="1">
    <citation type="journal article" date="2015" name="Genome Announc.">
        <title>Expanding the biotechnology potential of lactobacilli through comparative genomics of 213 strains and associated genera.</title>
        <authorList>
            <person name="Sun Z."/>
            <person name="Harris H.M."/>
            <person name="McCann A."/>
            <person name="Guo C."/>
            <person name="Argimon S."/>
            <person name="Zhang W."/>
            <person name="Yang X."/>
            <person name="Jeffery I.B."/>
            <person name="Cooney J.C."/>
            <person name="Kagawa T.F."/>
            <person name="Liu W."/>
            <person name="Song Y."/>
            <person name="Salvetti E."/>
            <person name="Wrobel A."/>
            <person name="Rasinkangas P."/>
            <person name="Parkhill J."/>
            <person name="Rea M.C."/>
            <person name="O'Sullivan O."/>
            <person name="Ritari J."/>
            <person name="Douillard F.P."/>
            <person name="Paul Ross R."/>
            <person name="Yang R."/>
            <person name="Briner A.E."/>
            <person name="Felis G.E."/>
            <person name="de Vos W.M."/>
            <person name="Barrangou R."/>
            <person name="Klaenhammer T.R."/>
            <person name="Caufield P.W."/>
            <person name="Cui Y."/>
            <person name="Zhang H."/>
            <person name="O'Toole P.W."/>
        </authorList>
    </citation>
    <scope>NUCLEOTIDE SEQUENCE [LARGE SCALE GENOMIC DNA]</scope>
    <source>
        <strain evidence="2 3">DSM 20593</strain>
    </source>
</reference>
<proteinExistence type="predicted"/>
<keyword evidence="3" id="KW-1185">Reference proteome</keyword>
<evidence type="ECO:0008006" key="4">
    <source>
        <dbReference type="Google" id="ProtNLM"/>
    </source>
</evidence>
<evidence type="ECO:0000313" key="2">
    <source>
        <dbReference type="EMBL" id="KRN74955.1"/>
    </source>
</evidence>
<dbReference type="Proteomes" id="UP000051655">
    <property type="component" value="Unassembled WGS sequence"/>
</dbReference>
<feature type="chain" id="PRO_5038924883" description="WxL domain-containing protein" evidence="1">
    <location>
        <begin position="23"/>
        <end position="182"/>
    </location>
</feature>
<feature type="signal peptide" evidence="1">
    <location>
        <begin position="1"/>
        <end position="22"/>
    </location>
</feature>
<gene>
    <name evidence="2" type="ORF">IV73_GL000710</name>
</gene>
<dbReference type="EMBL" id="JQBP01000003">
    <property type="protein sequence ID" value="KRN74955.1"/>
    <property type="molecule type" value="Genomic_DNA"/>
</dbReference>
<sequence>MYCLISSCLFVFLGYFLQSVEAQVVSTPIQIQITPTTILLEDITTPDFATQYSQNPQHLQSKRPLRVRLKVNRALNQQRWQLQYQLSAFKSQTNGKTIQPKYQIGPGQFEALSGDIGNTQPSTMTGTLQNEVPMLQLTNLSVGEYEYNIPAHQIQMNLPAAVQAGDYTATQTVSLISSPNVP</sequence>
<dbReference type="STRING" id="1616.IV73_GL000710"/>